<dbReference type="AlphaFoldDB" id="A0A8H3TX47"/>
<dbReference type="PANTHER" id="PTHR12083:SF9">
    <property type="entry name" value="BIFUNCTIONAL POLYNUCLEOTIDE PHOSPHATASE_KINASE"/>
    <property type="match status" value="1"/>
</dbReference>
<dbReference type="EMBL" id="BLZA01000030">
    <property type="protein sequence ID" value="GHJ88521.1"/>
    <property type="molecule type" value="Genomic_DNA"/>
</dbReference>
<dbReference type="PANTHER" id="PTHR12083">
    <property type="entry name" value="BIFUNCTIONAL POLYNUCLEOTIDE PHOSPHATASE/KINASE"/>
    <property type="match status" value="1"/>
</dbReference>
<dbReference type="GO" id="GO:0046403">
    <property type="term" value="F:polynucleotide 3'-phosphatase activity"/>
    <property type="evidence" value="ECO:0007669"/>
    <property type="project" value="TreeGrafter"/>
</dbReference>
<dbReference type="InterPro" id="IPR027417">
    <property type="entry name" value="P-loop_NTPase"/>
</dbReference>
<evidence type="ECO:0000256" key="1">
    <source>
        <dbReference type="SAM" id="MobiDB-lite"/>
    </source>
</evidence>
<name>A0A8H3TX47_9TREE</name>
<evidence type="ECO:0000313" key="3">
    <source>
        <dbReference type="Proteomes" id="UP000620104"/>
    </source>
</evidence>
<feature type="region of interest" description="Disordered" evidence="1">
    <location>
        <begin position="185"/>
        <end position="356"/>
    </location>
</feature>
<keyword evidence="3" id="KW-1185">Reference proteome</keyword>
<feature type="region of interest" description="Disordered" evidence="1">
    <location>
        <begin position="364"/>
        <end position="383"/>
    </location>
</feature>
<accession>A0A8H3TX47</accession>
<proteinExistence type="predicted"/>
<feature type="compositionally biased region" description="Polar residues" evidence="1">
    <location>
        <begin position="307"/>
        <end position="316"/>
    </location>
</feature>
<gene>
    <name evidence="2" type="ORF">NliqN6_4923</name>
</gene>
<reference evidence="2" key="1">
    <citation type="submission" date="2020-07" db="EMBL/GenBank/DDBJ databases">
        <title>Draft Genome Sequence of a Deep-Sea Yeast, Naganishia (Cryptococcus) liquefaciens strain N6.</title>
        <authorList>
            <person name="Han Y.W."/>
            <person name="Kajitani R."/>
            <person name="Morimoto H."/>
            <person name="Parhat M."/>
            <person name="Tsubouchi H."/>
            <person name="Bakenova O."/>
            <person name="Ogata M."/>
            <person name="Argunhan B."/>
            <person name="Aoki R."/>
            <person name="Kajiwara S."/>
            <person name="Itoh T."/>
            <person name="Iwasaki H."/>
        </authorList>
    </citation>
    <scope>NUCLEOTIDE SEQUENCE</scope>
    <source>
        <strain evidence="2">N6</strain>
    </source>
</reference>
<organism evidence="2 3">
    <name type="scientific">Naganishia liquefaciens</name>
    <dbReference type="NCBI Taxonomy" id="104408"/>
    <lineage>
        <taxon>Eukaryota</taxon>
        <taxon>Fungi</taxon>
        <taxon>Dikarya</taxon>
        <taxon>Basidiomycota</taxon>
        <taxon>Agaricomycotina</taxon>
        <taxon>Tremellomycetes</taxon>
        <taxon>Filobasidiales</taxon>
        <taxon>Filobasidiaceae</taxon>
        <taxon>Naganishia</taxon>
    </lineage>
</organism>
<feature type="compositionally biased region" description="Polar residues" evidence="1">
    <location>
        <begin position="252"/>
        <end position="265"/>
    </location>
</feature>
<dbReference type="GO" id="GO:0046404">
    <property type="term" value="F:ATP-dependent polydeoxyribonucleotide 5'-hydroxyl-kinase activity"/>
    <property type="evidence" value="ECO:0007669"/>
    <property type="project" value="TreeGrafter"/>
</dbReference>
<evidence type="ECO:0000313" key="2">
    <source>
        <dbReference type="EMBL" id="GHJ88521.1"/>
    </source>
</evidence>
<sequence>MASQDPAVEPLQVLLLVGLVGSGKTALAQALENTGNWVRASQDDAPNRKRQEAEAMTRRALREKRNVVIDRVNFDRKQRSHFIEIARENPNVQCTCVILDVKRETLEARLAKRTGHPTLVDVDIAMRVLGQMQREYKPPQPDAPEGYSRVYILPEEEQPEEGLWTDAHLQQLLNRIQYSRWRDEPYVAPPQRQSSHGARKGYLGPEGNISGNRGGFIPQGPPRGYYGNGRGRAQPQYENGRSYGMRPDPNLYTYSPASSAVQSQRQADRSQFRGSPASRQRGGDRTTWKPPGRPDLGAPYISAGGTFRTSPIQADSGSGHLPGQSRPPYRSQDSRSGHYQANHGFHSGTQRTSNDDVAGIRQAPLATKHREKDPEQPVASHVTSVETTAGLELPLHTLAAAATSSRATM</sequence>
<dbReference type="SUPFAM" id="SSF52540">
    <property type="entry name" value="P-loop containing nucleoside triphosphate hydrolases"/>
    <property type="match status" value="1"/>
</dbReference>
<dbReference type="OrthoDB" id="3512845at2759"/>
<protein>
    <submittedName>
        <fullName evidence="2">Uncharacterized protein</fullName>
    </submittedName>
</protein>
<comment type="caution">
    <text evidence="2">The sequence shown here is derived from an EMBL/GenBank/DDBJ whole genome shotgun (WGS) entry which is preliminary data.</text>
</comment>
<dbReference type="Pfam" id="PF13671">
    <property type="entry name" value="AAA_33"/>
    <property type="match status" value="1"/>
</dbReference>
<dbReference type="Proteomes" id="UP000620104">
    <property type="component" value="Unassembled WGS sequence"/>
</dbReference>
<dbReference type="Gene3D" id="3.40.50.300">
    <property type="entry name" value="P-loop containing nucleotide triphosphate hydrolases"/>
    <property type="match status" value="1"/>
</dbReference>
<dbReference type="GO" id="GO:0006281">
    <property type="term" value="P:DNA repair"/>
    <property type="evidence" value="ECO:0007669"/>
    <property type="project" value="TreeGrafter"/>
</dbReference>
<dbReference type="GO" id="GO:0003690">
    <property type="term" value="F:double-stranded DNA binding"/>
    <property type="evidence" value="ECO:0007669"/>
    <property type="project" value="TreeGrafter"/>
</dbReference>